<name>A0A7H9AZT9_ZYGMR</name>
<feature type="domain" description="F-box" evidence="1">
    <location>
        <begin position="6"/>
        <end position="51"/>
    </location>
</feature>
<evidence type="ECO:0000313" key="3">
    <source>
        <dbReference type="Proteomes" id="UP000509704"/>
    </source>
</evidence>
<dbReference type="OrthoDB" id="2852960at2759"/>
<dbReference type="Pfam" id="PF00646">
    <property type="entry name" value="F-box"/>
    <property type="match status" value="1"/>
</dbReference>
<dbReference type="AlphaFoldDB" id="A0A7H9AZT9"/>
<evidence type="ECO:0000259" key="1">
    <source>
        <dbReference type="PROSITE" id="PS50181"/>
    </source>
</evidence>
<dbReference type="SMART" id="SM00256">
    <property type="entry name" value="FBOX"/>
    <property type="match status" value="1"/>
</dbReference>
<dbReference type="EMBL" id="CP058606">
    <property type="protein sequence ID" value="QLG71717.1"/>
    <property type="molecule type" value="Genomic_DNA"/>
</dbReference>
<keyword evidence="3" id="KW-1185">Reference proteome</keyword>
<dbReference type="InterPro" id="IPR001810">
    <property type="entry name" value="F-box_dom"/>
</dbReference>
<dbReference type="PROSITE" id="PS50181">
    <property type="entry name" value="FBOX"/>
    <property type="match status" value="1"/>
</dbReference>
<dbReference type="CDD" id="cd22143">
    <property type="entry name" value="F-box_ScMDM30-like"/>
    <property type="match status" value="1"/>
</dbReference>
<dbReference type="SUPFAM" id="SSF81383">
    <property type="entry name" value="F-box domain"/>
    <property type="match status" value="1"/>
</dbReference>
<accession>A0A7H9AZT9</accession>
<dbReference type="Proteomes" id="UP000509704">
    <property type="component" value="Chromosome 3"/>
</dbReference>
<protein>
    <recommendedName>
        <fullName evidence="1">F-box domain-containing protein</fullName>
    </recommendedName>
</protein>
<dbReference type="GeneID" id="59235413"/>
<reference evidence="2 3" key="1">
    <citation type="submission" date="2020-07" db="EMBL/GenBank/DDBJ databases">
        <title>The yeast mating-type switching endonuclease HO is a domesticated member of an unorthodox homing genetic element family.</title>
        <authorList>
            <person name="Coughlan A.Y."/>
            <person name="Lombardi L."/>
            <person name="Braun-Galleani S."/>
            <person name="Martos A.R."/>
            <person name="Galeote V."/>
            <person name="Bigey F."/>
            <person name="Dequin S."/>
            <person name="Byrne K.P."/>
            <person name="Wolfe K.H."/>
        </authorList>
    </citation>
    <scope>NUCLEOTIDE SEQUENCE [LARGE SCALE GENOMIC DNA]</scope>
    <source>
        <strain evidence="2 3">NRRL Y-6702</strain>
    </source>
</reference>
<dbReference type="RefSeq" id="XP_037143445.1">
    <property type="nucleotide sequence ID" value="XM_037287550.1"/>
</dbReference>
<gene>
    <name evidence="2" type="ORF">HG535_0C00660</name>
</gene>
<evidence type="ECO:0000313" key="2">
    <source>
        <dbReference type="EMBL" id="QLG71717.1"/>
    </source>
</evidence>
<dbReference type="KEGG" id="zmk:HG535_0C00660"/>
<organism evidence="2 3">
    <name type="scientific">Zygotorulaspora mrakii</name>
    <name type="common">Zygosaccharomyces mrakii</name>
    <dbReference type="NCBI Taxonomy" id="42260"/>
    <lineage>
        <taxon>Eukaryota</taxon>
        <taxon>Fungi</taxon>
        <taxon>Dikarya</taxon>
        <taxon>Ascomycota</taxon>
        <taxon>Saccharomycotina</taxon>
        <taxon>Saccharomycetes</taxon>
        <taxon>Saccharomycetales</taxon>
        <taxon>Saccharomycetaceae</taxon>
        <taxon>Zygotorulaspora</taxon>
    </lineage>
</organism>
<dbReference type="InterPro" id="IPR036047">
    <property type="entry name" value="F-box-like_dom_sf"/>
</dbReference>
<proteinExistence type="predicted"/>
<sequence length="577" mass="67686">MVNETSFPLQRLPDELVNEVFSHLPQQDRLSVCLLNKRMYPIGIKLIYRRIYLNDSNVVRSDYMSLAINWTLLSIPALFMEQQSRFIANLKLRHLIDTLKANKFALNCVQWVRINWDLSSDLQRSFLSILCSEGESLQRLENVTDPSTNDIIANGRISSEKLTSFDMAPPNPLPECTISEDYIPNLRKYMQRRISSKLSHMTLFIDPLKLFNYLHPLREKLQIVDLKLHWRREFYDSKYFKTRLRKYPLQKLSDIFEVKTLKTLTIISWIECLVPGELQMIKDFGEFIYLEDLSLISIKQNFEVLVSLFYNLENLKRLKMDFLEDYLSEATNPEIFLTILVVCTKLQFIDMRYEAMTCPIISPHDGKYTLNQNCYCSSCNHVFENILRKKIFLLPEDIYTSDGYDGDAKDIFKMMRVLSLLPYSKACDCYPSVRTHPMDLNEFVKKMNSDLFSYRQIKSQLNPVEEQDHDIAKDFLEYAILSLPHAPLTCQDIINCYHALIHHYKKTYIAFLKGFPELRFLMLNDIPSVVVEENSERVFQPVFYHGDFKTNLTGWSQASSRNTEHSNSSVIRKVTLL</sequence>